<comment type="subcellular location">
    <subcellularLocation>
        <location evidence="1 12 13">Cell outer membrane</location>
        <topology evidence="1 12 13">Multi-pass membrane protein</topology>
    </subcellularLocation>
</comment>
<evidence type="ECO:0000256" key="11">
    <source>
        <dbReference type="ARBA" id="ARBA00023237"/>
    </source>
</evidence>
<dbReference type="NCBIfam" id="NF007926">
    <property type="entry name" value="PRK10641.1"/>
    <property type="match status" value="1"/>
</dbReference>
<keyword evidence="3 12" id="KW-1134">Transmembrane beta strand</keyword>
<dbReference type="EMBL" id="UHJC01000001">
    <property type="protein sequence ID" value="SUP86864.1"/>
    <property type="molecule type" value="Genomic_DNA"/>
</dbReference>
<keyword evidence="4 12" id="KW-0812">Transmembrane</keyword>
<dbReference type="GO" id="GO:0006811">
    <property type="term" value="P:monoatomic ion transport"/>
    <property type="evidence" value="ECO:0007669"/>
    <property type="project" value="UniProtKB-KW"/>
</dbReference>
<dbReference type="RefSeq" id="WP_115115722.1">
    <property type="nucleotide sequence ID" value="NZ_UHJC01000001.1"/>
</dbReference>
<evidence type="ECO:0000256" key="13">
    <source>
        <dbReference type="PROSITE-ProRule" id="PRU01360"/>
    </source>
</evidence>
<accession>A0A380QEG8</accession>
<evidence type="ECO:0000256" key="3">
    <source>
        <dbReference type="ARBA" id="ARBA00022452"/>
    </source>
</evidence>
<keyword evidence="6 12" id="KW-0106">Calcium</keyword>
<evidence type="ECO:0000313" key="18">
    <source>
        <dbReference type="Proteomes" id="UP000255087"/>
    </source>
</evidence>
<feature type="binding site" evidence="12">
    <location>
        <position position="223"/>
    </location>
    <ligand>
        <name>Ca(2+)</name>
        <dbReference type="ChEBI" id="CHEBI:29108"/>
        <label>1</label>
    </ligand>
</feature>
<keyword evidence="7 12" id="KW-0406">Ion transport</keyword>
<feature type="binding site" evidence="12">
    <location>
        <position position="536"/>
    </location>
    <ligand>
        <name>cyanocob(III)alamin</name>
        <dbReference type="ChEBI" id="CHEBI:17439"/>
    </ligand>
</feature>
<feature type="binding site" evidence="12">
    <location>
        <position position="96"/>
    </location>
    <ligand>
        <name>cyanocob(III)alamin</name>
        <dbReference type="ChEBI" id="CHEBI:17439"/>
    </ligand>
</feature>
<dbReference type="InterPro" id="IPR037066">
    <property type="entry name" value="Plug_dom_sf"/>
</dbReference>
<keyword evidence="5 12" id="KW-0732">Signal</keyword>
<feature type="binding site" evidence="12">
    <location>
        <position position="221"/>
    </location>
    <ligand>
        <name>Ca(2+)</name>
        <dbReference type="ChEBI" id="CHEBI:29108"/>
        <label>1</label>
    </ligand>
</feature>
<evidence type="ECO:0000256" key="10">
    <source>
        <dbReference type="ARBA" id="ARBA00023136"/>
    </source>
</evidence>
<feature type="binding site" evidence="12">
    <location>
        <position position="209"/>
    </location>
    <ligand>
        <name>Ca(2+)</name>
        <dbReference type="ChEBI" id="CHEBI:29108"/>
        <label>1</label>
    </ligand>
</feature>
<feature type="binding site" evidence="12">
    <location>
        <position position="258"/>
    </location>
    <ligand>
        <name>Ca(2+)</name>
        <dbReference type="ChEBI" id="CHEBI:29108"/>
        <label>1</label>
    </ligand>
</feature>
<feature type="binding site" evidence="12">
    <location>
        <position position="221"/>
    </location>
    <ligand>
        <name>Ca(2+)</name>
        <dbReference type="ChEBI" id="CHEBI:29108"/>
        <label>2</label>
    </ligand>
</feature>
<feature type="short sequence motif" description="TonB box" evidence="12">
    <location>
        <begin position="37"/>
        <end position="44"/>
    </location>
</feature>
<evidence type="ECO:0000256" key="14">
    <source>
        <dbReference type="PROSITE-ProRule" id="PRU10144"/>
    </source>
</evidence>
<evidence type="ECO:0000256" key="4">
    <source>
        <dbReference type="ARBA" id="ARBA00022692"/>
    </source>
</evidence>
<evidence type="ECO:0000259" key="16">
    <source>
        <dbReference type="Pfam" id="PF07715"/>
    </source>
</evidence>
<dbReference type="Gene3D" id="2.170.130.10">
    <property type="entry name" value="TonB-dependent receptor, plug domain"/>
    <property type="match status" value="1"/>
</dbReference>
<keyword evidence="9 12" id="KW-0626">Porin</keyword>
<proteinExistence type="inferred from homology"/>
<dbReference type="PANTHER" id="PTHR30069:SF53">
    <property type="entry name" value="COLICIN I RECEPTOR-RELATED"/>
    <property type="match status" value="1"/>
</dbReference>
<dbReference type="NCBIfam" id="TIGR01779">
    <property type="entry name" value="TonB-B12"/>
    <property type="match status" value="1"/>
</dbReference>
<comment type="function">
    <text evidence="12">Involved in the active translocation of vitamin B12 (cyanocobalamin) across the outer membrane to the periplasmic space. It derives its energy for transport by interacting with the trans-periplasmic membrane protein TonB.</text>
</comment>
<comment type="caution">
    <text evidence="12">Lacks conserved residue(s) required for the propagation of feature annotation.</text>
</comment>
<dbReference type="InterPro" id="IPR036942">
    <property type="entry name" value="Beta-barrel_TonB_sf"/>
</dbReference>
<dbReference type="GO" id="GO:0015288">
    <property type="term" value="F:porin activity"/>
    <property type="evidence" value="ECO:0007669"/>
    <property type="project" value="UniProtKB-KW"/>
</dbReference>
<dbReference type="FunFam" id="2.170.130.10:FF:000002">
    <property type="entry name" value="Vitamin B12 transporter BtuB"/>
    <property type="match status" value="1"/>
</dbReference>
<organism evidence="17 18">
    <name type="scientific">Yersinia pseudotuberculosis</name>
    <dbReference type="NCBI Taxonomy" id="633"/>
    <lineage>
        <taxon>Bacteria</taxon>
        <taxon>Pseudomonadati</taxon>
        <taxon>Pseudomonadota</taxon>
        <taxon>Gammaproteobacteria</taxon>
        <taxon>Enterobacterales</taxon>
        <taxon>Yersiniaceae</taxon>
        <taxon>Yersinia</taxon>
    </lineage>
</organism>
<dbReference type="InterPro" id="IPR012910">
    <property type="entry name" value="Plug_dom"/>
</dbReference>
<evidence type="ECO:0000259" key="15">
    <source>
        <dbReference type="Pfam" id="PF00593"/>
    </source>
</evidence>
<comment type="similarity">
    <text evidence="12">Belongs to the TonB-dependent receptor family. BtuB (TC 1.B.14.3.1) subfamily.</text>
</comment>
<keyword evidence="10 12" id="KW-0472">Membrane</keyword>
<feature type="binding site" evidence="12">
    <location>
        <position position="271"/>
    </location>
    <ligand>
        <name>Ca(2+)</name>
        <dbReference type="ChEBI" id="CHEBI:29108"/>
        <label>2</label>
    </ligand>
</feature>
<dbReference type="GO" id="GO:0009279">
    <property type="term" value="C:cell outer membrane"/>
    <property type="evidence" value="ECO:0007669"/>
    <property type="project" value="UniProtKB-SubCell"/>
</dbReference>
<dbReference type="InterPro" id="IPR010917">
    <property type="entry name" value="TonB_rcpt_CS"/>
</dbReference>
<evidence type="ECO:0000256" key="8">
    <source>
        <dbReference type="ARBA" id="ARBA00023077"/>
    </source>
</evidence>
<sequence length="633" mass="71255" precursor="true">MIIKNTMTIKKYTLLTALSVTAFSGWAQGNNTTDNNDEMVVTANRFKQPVSTVLAPTDVVTRDDIDRWQAKSLNEVMRRLPGVDISQSGGLGQNSSMYIRGTEARHVLVLIDGIPLARTGIVNSVDFNQIPLSLVQRVEYIRGPRSAVYGSGAIGGVINVITQSDKEGAQINAGVGSKGYQQYDGSVRQRFGDTLATVAGGYQATNGFNIKPSSTYSVDSDRDGFRNKNFWVGLAHQFNQAFSGFVRGYGYTNSTDYDVGSTPSLPEYSGDKERLYNHTYDAGLRYTTDAYSSQLIASYQKYKIYNYSSQYGRYGVATTLDDMEQRNLQWGNTYSVENTMLSAGLDWQQQRLASSNTTISDTYKRDNTGLYLSGQQKFDSVMLEASGRADKDEQFGWHETWQTAASWEFVPDYRATLSYGTGFLAPSLGQQYGAQRFGIESNNNLKPEESRQWEAGLEGITGSLDWRLSAYHNKIENLIDYDSDPVTYIGQYYNVNSATIKGVEWTGNIDTGIFTHQVTLQYIDPRNDLNNEVLARRSKHQVKYQLDWTMFNFDMDISYQYYGKRYDNNTSLYSVTQRELPSYSTVDASIAYPVTSHLTVRGRIANLFDKDYETAYGYKTAGREYYLTGSYNF</sequence>
<feature type="chain" id="PRO_5017094981" description="Vitamin B12 transporter BtuB" evidence="12">
    <location>
        <begin position="28"/>
        <end position="633"/>
    </location>
</feature>
<gene>
    <name evidence="12 17" type="primary">btuB</name>
    <name evidence="17" type="ORF">NCTC8580_04537</name>
</gene>
<feature type="binding site" evidence="12">
    <location>
        <position position="258"/>
    </location>
    <ligand>
        <name>Ca(2+)</name>
        <dbReference type="ChEBI" id="CHEBI:29108"/>
        <label>2</label>
    </ligand>
</feature>
<dbReference type="SUPFAM" id="SSF56935">
    <property type="entry name" value="Porins"/>
    <property type="match status" value="1"/>
</dbReference>
<evidence type="ECO:0000256" key="6">
    <source>
        <dbReference type="ARBA" id="ARBA00022837"/>
    </source>
</evidence>
<evidence type="ECO:0000256" key="12">
    <source>
        <dbReference type="HAMAP-Rule" id="MF_01531"/>
    </source>
</evidence>
<dbReference type="InterPro" id="IPR039426">
    <property type="entry name" value="TonB-dep_rcpt-like"/>
</dbReference>
<keyword evidence="12" id="KW-0479">Metal-binding</keyword>
<dbReference type="Gene3D" id="2.40.170.20">
    <property type="entry name" value="TonB-dependent receptor, beta-barrel domain"/>
    <property type="match status" value="1"/>
</dbReference>
<dbReference type="PROSITE" id="PS52016">
    <property type="entry name" value="TONB_DEPENDENT_REC_3"/>
    <property type="match status" value="1"/>
</dbReference>
<dbReference type="InterPro" id="IPR010101">
    <property type="entry name" value="B12_transptr_BtuB"/>
</dbReference>
<dbReference type="PROSITE" id="PS01156">
    <property type="entry name" value="TONB_DEPENDENT_REC_2"/>
    <property type="match status" value="1"/>
</dbReference>
<evidence type="ECO:0000256" key="9">
    <source>
        <dbReference type="ARBA" id="ARBA00023114"/>
    </source>
</evidence>
<dbReference type="AlphaFoldDB" id="A0A380QEG8"/>
<dbReference type="Pfam" id="PF07715">
    <property type="entry name" value="Plug"/>
    <property type="match status" value="1"/>
</dbReference>
<feature type="binding site" evidence="12">
    <location>
        <position position="223"/>
    </location>
    <ligand>
        <name>Ca(2+)</name>
        <dbReference type="ChEBI" id="CHEBI:29108"/>
        <label>2</label>
    </ligand>
</feature>
<dbReference type="HAMAP" id="MF_01531">
    <property type="entry name" value="BtuB"/>
    <property type="match status" value="1"/>
</dbReference>
<reference evidence="17 18" key="1">
    <citation type="submission" date="2018-06" db="EMBL/GenBank/DDBJ databases">
        <authorList>
            <consortium name="Pathogen Informatics"/>
            <person name="Doyle S."/>
        </authorList>
    </citation>
    <scope>NUCLEOTIDE SEQUENCE [LARGE SCALE GENOMIC DNA]</scope>
    <source>
        <strain evidence="17 18">NCTC8580</strain>
    </source>
</reference>
<evidence type="ECO:0000256" key="2">
    <source>
        <dbReference type="ARBA" id="ARBA00022448"/>
    </source>
</evidence>
<feature type="binding site" evidence="12">
    <location>
        <position position="260"/>
    </location>
    <ligand>
        <name>cyanocob(III)alamin</name>
        <dbReference type="ChEBI" id="CHEBI:17439"/>
    </ligand>
</feature>
<feature type="domain" description="TonB-dependent receptor plug" evidence="16">
    <location>
        <begin position="51"/>
        <end position="157"/>
    </location>
</feature>
<dbReference type="GO" id="GO:0046930">
    <property type="term" value="C:pore complex"/>
    <property type="evidence" value="ECO:0007669"/>
    <property type="project" value="UniProtKB-KW"/>
</dbReference>
<name>A0A380QEG8_YERPU</name>
<dbReference type="GO" id="GO:0015420">
    <property type="term" value="F:ABC-type vitamin B12 transporter activity"/>
    <property type="evidence" value="ECO:0007669"/>
    <property type="project" value="InterPro"/>
</dbReference>
<feature type="binding site" evidence="12">
    <location>
        <position position="257"/>
    </location>
    <ligand>
        <name>Ca(2+)</name>
        <dbReference type="ChEBI" id="CHEBI:29108"/>
        <label>2</label>
    </ligand>
</feature>
<feature type="short sequence motif" description="TonB C-terminal box" evidence="12 14">
    <location>
        <begin position="616"/>
        <end position="633"/>
    </location>
</feature>
<evidence type="ECO:0000256" key="1">
    <source>
        <dbReference type="ARBA" id="ARBA00004571"/>
    </source>
</evidence>
<evidence type="ECO:0000256" key="5">
    <source>
        <dbReference type="ARBA" id="ARBA00022729"/>
    </source>
</evidence>
<dbReference type="GO" id="GO:0046872">
    <property type="term" value="F:metal ion binding"/>
    <property type="evidence" value="ECO:0007669"/>
    <property type="project" value="UniProtKB-KW"/>
</dbReference>
<dbReference type="Proteomes" id="UP000255087">
    <property type="component" value="Unassembled WGS sequence"/>
</dbReference>
<protein>
    <recommendedName>
        <fullName evidence="12">Vitamin B12 transporter BtuB</fullName>
    </recommendedName>
    <alternativeName>
        <fullName evidence="12">Cobalamin receptor</fullName>
    </alternativeName>
    <alternativeName>
        <fullName evidence="12">Outer membrane cobalamin translocator</fullName>
    </alternativeName>
</protein>
<keyword evidence="8 12" id="KW-0798">TonB box</keyword>
<dbReference type="Pfam" id="PF00593">
    <property type="entry name" value="TonB_dep_Rec_b-barrel"/>
    <property type="match status" value="1"/>
</dbReference>
<feature type="domain" description="TonB-dependent receptor-like beta-barrel" evidence="15">
    <location>
        <begin position="216"/>
        <end position="607"/>
    </location>
</feature>
<keyword evidence="2 12" id="KW-0813">Transport</keyword>
<evidence type="ECO:0000256" key="7">
    <source>
        <dbReference type="ARBA" id="ARBA00023065"/>
    </source>
</evidence>
<dbReference type="PANTHER" id="PTHR30069">
    <property type="entry name" value="TONB-DEPENDENT OUTER MEMBRANE RECEPTOR"/>
    <property type="match status" value="1"/>
</dbReference>
<dbReference type="InterPro" id="IPR000531">
    <property type="entry name" value="Beta-barrel_TonB"/>
</dbReference>
<feature type="signal peptide" evidence="12">
    <location>
        <begin position="1"/>
        <end position="27"/>
    </location>
</feature>
<keyword evidence="11 12" id="KW-0998">Cell outer membrane</keyword>
<dbReference type="CDD" id="cd01347">
    <property type="entry name" value="ligand_gated_channel"/>
    <property type="match status" value="1"/>
</dbReference>
<evidence type="ECO:0000313" key="17">
    <source>
        <dbReference type="EMBL" id="SUP86864.1"/>
    </source>
</evidence>
<feature type="binding site" evidence="12">
    <location>
        <position position="319"/>
    </location>
    <ligand>
        <name>cyanocob(III)alamin</name>
        <dbReference type="ChEBI" id="CHEBI:17439"/>
    </ligand>
</feature>